<dbReference type="InterPro" id="IPR015422">
    <property type="entry name" value="PyrdxlP-dep_Trfase_small"/>
</dbReference>
<organism evidence="8 9">
    <name type="scientific">Terriglobus albidus</name>
    <dbReference type="NCBI Taxonomy" id="1592106"/>
    <lineage>
        <taxon>Bacteria</taxon>
        <taxon>Pseudomonadati</taxon>
        <taxon>Acidobacteriota</taxon>
        <taxon>Terriglobia</taxon>
        <taxon>Terriglobales</taxon>
        <taxon>Acidobacteriaceae</taxon>
        <taxon>Terriglobus</taxon>
    </lineage>
</organism>
<evidence type="ECO:0000259" key="7">
    <source>
        <dbReference type="Pfam" id="PF00155"/>
    </source>
</evidence>
<dbReference type="InterPro" id="IPR004839">
    <property type="entry name" value="Aminotransferase_I/II_large"/>
</dbReference>
<protein>
    <recommendedName>
        <fullName evidence="6">Aminotransferase</fullName>
        <ecNumber evidence="6">2.6.1.-</ecNumber>
    </recommendedName>
</protein>
<keyword evidence="5" id="KW-0663">Pyridoxal phosphate</keyword>
<dbReference type="AlphaFoldDB" id="A0A5B9E9B3"/>
<evidence type="ECO:0000256" key="5">
    <source>
        <dbReference type="ARBA" id="ARBA00022898"/>
    </source>
</evidence>
<dbReference type="Proteomes" id="UP000321820">
    <property type="component" value="Chromosome"/>
</dbReference>
<evidence type="ECO:0000256" key="1">
    <source>
        <dbReference type="ARBA" id="ARBA00001933"/>
    </source>
</evidence>
<dbReference type="EC" id="2.6.1.-" evidence="6"/>
<dbReference type="OrthoDB" id="9802328at2"/>
<evidence type="ECO:0000313" key="9">
    <source>
        <dbReference type="Proteomes" id="UP000321820"/>
    </source>
</evidence>
<evidence type="ECO:0000313" key="8">
    <source>
        <dbReference type="EMBL" id="QEE28762.1"/>
    </source>
</evidence>
<feature type="domain" description="Aminotransferase class I/classII large" evidence="7">
    <location>
        <begin position="35"/>
        <end position="388"/>
    </location>
</feature>
<dbReference type="PANTHER" id="PTHR43807">
    <property type="entry name" value="FI04487P"/>
    <property type="match status" value="1"/>
</dbReference>
<dbReference type="GO" id="GO:0030170">
    <property type="term" value="F:pyridoxal phosphate binding"/>
    <property type="evidence" value="ECO:0007669"/>
    <property type="project" value="InterPro"/>
</dbReference>
<reference evidence="8 9" key="1">
    <citation type="submission" date="2019-08" db="EMBL/GenBank/DDBJ databases">
        <title>Complete genome sequence of Terriglobus albidus strain ORNL.</title>
        <authorList>
            <person name="Podar M."/>
        </authorList>
    </citation>
    <scope>NUCLEOTIDE SEQUENCE [LARGE SCALE GENOMIC DNA]</scope>
    <source>
        <strain evidence="8 9">ORNL</strain>
    </source>
</reference>
<dbReference type="Pfam" id="PF00155">
    <property type="entry name" value="Aminotran_1_2"/>
    <property type="match status" value="1"/>
</dbReference>
<dbReference type="SUPFAM" id="SSF53383">
    <property type="entry name" value="PLP-dependent transferases"/>
    <property type="match status" value="1"/>
</dbReference>
<dbReference type="EMBL" id="CP042806">
    <property type="protein sequence ID" value="QEE28762.1"/>
    <property type="molecule type" value="Genomic_DNA"/>
</dbReference>
<proteinExistence type="inferred from homology"/>
<keyword evidence="4 6" id="KW-0808">Transferase</keyword>
<dbReference type="Gene3D" id="3.90.1150.10">
    <property type="entry name" value="Aspartate Aminotransferase, domain 1"/>
    <property type="match status" value="1"/>
</dbReference>
<keyword evidence="9" id="KW-1185">Reference proteome</keyword>
<evidence type="ECO:0000256" key="4">
    <source>
        <dbReference type="ARBA" id="ARBA00022679"/>
    </source>
</evidence>
<evidence type="ECO:0000256" key="6">
    <source>
        <dbReference type="RuleBase" id="RU000481"/>
    </source>
</evidence>
<dbReference type="Gene3D" id="3.40.640.10">
    <property type="entry name" value="Type I PLP-dependent aspartate aminotransferase-like (Major domain)"/>
    <property type="match status" value="1"/>
</dbReference>
<comment type="similarity">
    <text evidence="2 6">Belongs to the class-I pyridoxal-phosphate-dependent aminotransferase family.</text>
</comment>
<dbReference type="InterPro" id="IPR015421">
    <property type="entry name" value="PyrdxlP-dep_Trfase_major"/>
</dbReference>
<dbReference type="InterPro" id="IPR004838">
    <property type="entry name" value="NHTrfase_class1_PyrdxlP-BS"/>
</dbReference>
<sequence length="391" mass="42383">MPIASTSSALRLSKLAPSIVQSEIRAMTIACNAIDGINMSQGVCDTDPPHPVIEGAVNAMRNGFNIYARMDGIDSLRHAIARKFAHYNAITADPDGEILVTTGTTGAMLATCMALFDPGDEVIVFEPFYGYHVNMLLGLNLKPVIVPLTAPRWDFDPEALANAITPKTRAILVNTPGNPSGKVFTRTELEALATIAIDADLFVITDEIYEYFLYDGHEHISPATLPGMAERTITIAGFSKTFSVTGWRLGYLHASKRWTPSIAYFHDLLFISAPAPLQHGVAAGLCDLPDSFYTDMRTEYVAKRDKTVAALADAGLTPTVPQGAYYILADVSRVEGSTSKEKARNLLKQVGVAAVAGSAFFRAGKGENLLRFCYAKKDDALDEACRRLRSL</sequence>
<dbReference type="InterPro" id="IPR015424">
    <property type="entry name" value="PyrdxlP-dep_Trfase"/>
</dbReference>
<dbReference type="GO" id="GO:0016212">
    <property type="term" value="F:kynurenine-oxoglutarate transaminase activity"/>
    <property type="evidence" value="ECO:0007669"/>
    <property type="project" value="TreeGrafter"/>
</dbReference>
<evidence type="ECO:0000256" key="3">
    <source>
        <dbReference type="ARBA" id="ARBA00022576"/>
    </source>
</evidence>
<dbReference type="KEGG" id="talb:FTW19_12580"/>
<dbReference type="PROSITE" id="PS00105">
    <property type="entry name" value="AA_TRANSFER_CLASS_1"/>
    <property type="match status" value="1"/>
</dbReference>
<dbReference type="CDD" id="cd00609">
    <property type="entry name" value="AAT_like"/>
    <property type="match status" value="1"/>
</dbReference>
<keyword evidence="3 6" id="KW-0032">Aminotransferase</keyword>
<accession>A0A5B9E9B3</accession>
<dbReference type="FunFam" id="3.40.640.10:FF:000033">
    <property type="entry name" value="Aspartate aminotransferase"/>
    <property type="match status" value="1"/>
</dbReference>
<dbReference type="GO" id="GO:0005737">
    <property type="term" value="C:cytoplasm"/>
    <property type="evidence" value="ECO:0007669"/>
    <property type="project" value="TreeGrafter"/>
</dbReference>
<comment type="cofactor">
    <cofactor evidence="1 6">
        <name>pyridoxal 5'-phosphate</name>
        <dbReference type="ChEBI" id="CHEBI:597326"/>
    </cofactor>
</comment>
<gene>
    <name evidence="8" type="ORF">FTW19_12580</name>
</gene>
<name>A0A5B9E9B3_9BACT</name>
<dbReference type="RefSeq" id="WP_147647952.1">
    <property type="nucleotide sequence ID" value="NZ_CP042806.1"/>
</dbReference>
<dbReference type="InterPro" id="IPR051326">
    <property type="entry name" value="Kynurenine-oxoglutarate_AT"/>
</dbReference>
<dbReference type="PANTHER" id="PTHR43807:SF20">
    <property type="entry name" value="FI04487P"/>
    <property type="match status" value="1"/>
</dbReference>
<evidence type="ECO:0000256" key="2">
    <source>
        <dbReference type="ARBA" id="ARBA00007441"/>
    </source>
</evidence>